<dbReference type="AlphaFoldDB" id="A0A9P0FHY1"/>
<keyword evidence="3" id="KW-1185">Reference proteome</keyword>
<gene>
    <name evidence="2" type="ORF">MELIAE_LOCUS8256</name>
</gene>
<dbReference type="PANTHER" id="PTHR20948">
    <property type="entry name" value="TRANSMEMBRANE PROTEIN 164"/>
    <property type="match status" value="1"/>
</dbReference>
<feature type="transmembrane region" description="Helical" evidence="1">
    <location>
        <begin position="185"/>
        <end position="203"/>
    </location>
</feature>
<dbReference type="Pfam" id="PF14808">
    <property type="entry name" value="TMEM164"/>
    <property type="match status" value="1"/>
</dbReference>
<dbReference type="EMBL" id="OV121136">
    <property type="protein sequence ID" value="CAH0557556.1"/>
    <property type="molecule type" value="Genomic_DNA"/>
</dbReference>
<evidence type="ECO:0000256" key="1">
    <source>
        <dbReference type="SAM" id="Phobius"/>
    </source>
</evidence>
<dbReference type="OrthoDB" id="17328at2759"/>
<feature type="transmembrane region" description="Helical" evidence="1">
    <location>
        <begin position="149"/>
        <end position="165"/>
    </location>
</feature>
<protein>
    <recommendedName>
        <fullName evidence="4">Transmembrane protein 164</fullName>
    </recommendedName>
</protein>
<accession>A0A9P0FHY1</accession>
<dbReference type="InterPro" id="IPR026508">
    <property type="entry name" value="TMEM164"/>
</dbReference>
<proteinExistence type="predicted"/>
<dbReference type="Proteomes" id="UP001154078">
    <property type="component" value="Chromosome 5"/>
</dbReference>
<sequence>MEWAYSGVNKTVSRNAGTECEQYLNPFWRYAETIVVLLLAVALFNWSYYKVTLPEVKIVRNEGTGKRNLLILMSLIWGMEIGYKLSSRTVIYLLNPCHVTTAIQIYLLAAPPSKTVTAVFRFQLNLLNGPLLAYLFPETDTRIMMLENGIYWIQHGLMFIVPYYLLRLGGTYNIEPLSDISWNALSYSINLIYHFAVLQAIAIPTEVNLNHMLCPAILDPFQGQLYRVCAVIHQAFLCPVLCKLYCCLSEFFITEFSLTKVKTSPNCKTLPYRNAITETKGHQHSD</sequence>
<keyword evidence="1" id="KW-0812">Transmembrane</keyword>
<keyword evidence="1" id="KW-0472">Membrane</keyword>
<feature type="transmembrane region" description="Helical" evidence="1">
    <location>
        <begin position="27"/>
        <end position="48"/>
    </location>
</feature>
<dbReference type="PANTHER" id="PTHR20948:SF2">
    <property type="entry name" value="TRANSMEMBRANE PROTEIN 164"/>
    <property type="match status" value="1"/>
</dbReference>
<organism evidence="2 3">
    <name type="scientific">Brassicogethes aeneus</name>
    <name type="common">Rape pollen beetle</name>
    <name type="synonym">Meligethes aeneus</name>
    <dbReference type="NCBI Taxonomy" id="1431903"/>
    <lineage>
        <taxon>Eukaryota</taxon>
        <taxon>Metazoa</taxon>
        <taxon>Ecdysozoa</taxon>
        <taxon>Arthropoda</taxon>
        <taxon>Hexapoda</taxon>
        <taxon>Insecta</taxon>
        <taxon>Pterygota</taxon>
        <taxon>Neoptera</taxon>
        <taxon>Endopterygota</taxon>
        <taxon>Coleoptera</taxon>
        <taxon>Polyphaga</taxon>
        <taxon>Cucujiformia</taxon>
        <taxon>Nitidulidae</taxon>
        <taxon>Meligethinae</taxon>
        <taxon>Brassicogethes</taxon>
    </lineage>
</organism>
<evidence type="ECO:0008006" key="4">
    <source>
        <dbReference type="Google" id="ProtNLM"/>
    </source>
</evidence>
<evidence type="ECO:0000313" key="2">
    <source>
        <dbReference type="EMBL" id="CAH0557556.1"/>
    </source>
</evidence>
<keyword evidence="1" id="KW-1133">Transmembrane helix</keyword>
<name>A0A9P0FHY1_BRAAE</name>
<evidence type="ECO:0000313" key="3">
    <source>
        <dbReference type="Proteomes" id="UP001154078"/>
    </source>
</evidence>
<reference evidence="2" key="1">
    <citation type="submission" date="2021-12" db="EMBL/GenBank/DDBJ databases">
        <authorList>
            <person name="King R."/>
        </authorList>
    </citation>
    <scope>NUCLEOTIDE SEQUENCE</scope>
</reference>